<comment type="caution">
    <text evidence="3">The sequence shown here is derived from an EMBL/GenBank/DDBJ whole genome shotgun (WGS) entry which is preliminary data.</text>
</comment>
<dbReference type="InterPro" id="IPR036188">
    <property type="entry name" value="FAD/NAD-bd_sf"/>
</dbReference>
<evidence type="ECO:0000256" key="1">
    <source>
        <dbReference type="SAM" id="Phobius"/>
    </source>
</evidence>
<evidence type="ECO:0000259" key="2">
    <source>
        <dbReference type="Pfam" id="PF01494"/>
    </source>
</evidence>
<gene>
    <name evidence="3" type="ORF">GM920_20175</name>
</gene>
<dbReference type="Pfam" id="PF01494">
    <property type="entry name" value="FAD_binding_3"/>
    <property type="match status" value="1"/>
</dbReference>
<evidence type="ECO:0000313" key="4">
    <source>
        <dbReference type="Proteomes" id="UP000636110"/>
    </source>
</evidence>
<protein>
    <submittedName>
        <fullName evidence="3">FAD-binding protein</fullName>
    </submittedName>
</protein>
<keyword evidence="4" id="KW-1185">Reference proteome</keyword>
<dbReference type="Gene3D" id="3.50.50.60">
    <property type="entry name" value="FAD/NAD(P)-binding domain"/>
    <property type="match status" value="1"/>
</dbReference>
<dbReference type="PANTHER" id="PTHR42685:SF22">
    <property type="entry name" value="CONDITIONED MEDIUM FACTOR RECEPTOR 1"/>
    <property type="match status" value="1"/>
</dbReference>
<reference evidence="3 4" key="1">
    <citation type="submission" date="2019-11" db="EMBL/GenBank/DDBJ databases">
        <title>Description of Pedobacter sp. LMG 31462T.</title>
        <authorList>
            <person name="Carlier A."/>
            <person name="Qi S."/>
            <person name="Vandamme P."/>
        </authorList>
    </citation>
    <scope>NUCLEOTIDE SEQUENCE [LARGE SCALE GENOMIC DNA]</scope>
    <source>
        <strain evidence="3 4">LMG 31462</strain>
    </source>
</reference>
<dbReference type="PANTHER" id="PTHR42685">
    <property type="entry name" value="GERANYLGERANYL DIPHOSPHATE REDUCTASE"/>
    <property type="match status" value="1"/>
</dbReference>
<proteinExistence type="predicted"/>
<accession>A0ABR6F1Y1</accession>
<sequence length="378" mass="42588">MESKVEILIIGAGLAGLTAALHFLKSGFPVTLVEKNTYPHHKVCGEYLSNEVLPYLDWLDLNLSSLAPVAIHRFNFSTNDGQLLQIPLPLGGMGISRYSLDHYLFQEAIARGCQMIHDTVVDLSFEEDIFSLKLASQQLIKARIVIGAYGKRDGLDQKLSRHFIQKKSPWLAVKAHYEGPFPDDLVALHNFEGGYCGVSKVENNKINICYLVDYASFKKYKSIPEHRMQVLYQNPHLKKIFEEMSPLFDQPITIGQISFEKKSIVENHVLMIGDTAGLIHPFCGNGMAMAIHSAKLCASAVIDYLTSESSSRTQLERGYQRLWNQNFGSRITAGKVMSGILRKKQLTSKFMRILIKYPFLMSMMVKKTHGNPIMTDQV</sequence>
<dbReference type="InterPro" id="IPR050407">
    <property type="entry name" value="Geranylgeranyl_reductase"/>
</dbReference>
<organism evidence="3 4">
    <name type="scientific">Pedobacter gandavensis</name>
    <dbReference type="NCBI Taxonomy" id="2679963"/>
    <lineage>
        <taxon>Bacteria</taxon>
        <taxon>Pseudomonadati</taxon>
        <taxon>Bacteroidota</taxon>
        <taxon>Sphingobacteriia</taxon>
        <taxon>Sphingobacteriales</taxon>
        <taxon>Sphingobacteriaceae</taxon>
        <taxon>Pedobacter</taxon>
    </lineage>
</organism>
<feature type="domain" description="FAD-binding" evidence="2">
    <location>
        <begin position="4"/>
        <end position="308"/>
    </location>
</feature>
<dbReference type="Proteomes" id="UP000636110">
    <property type="component" value="Unassembled WGS sequence"/>
</dbReference>
<keyword evidence="1" id="KW-0812">Transmembrane</keyword>
<dbReference type="SUPFAM" id="SSF51905">
    <property type="entry name" value="FAD/NAD(P)-binding domain"/>
    <property type="match status" value="1"/>
</dbReference>
<keyword evidence="1" id="KW-1133">Transmembrane helix</keyword>
<keyword evidence="1" id="KW-0472">Membrane</keyword>
<feature type="transmembrane region" description="Helical" evidence="1">
    <location>
        <begin position="7"/>
        <end position="24"/>
    </location>
</feature>
<name>A0ABR6F1Y1_9SPHI</name>
<dbReference type="InterPro" id="IPR002938">
    <property type="entry name" value="FAD-bd"/>
</dbReference>
<dbReference type="PRINTS" id="PR00420">
    <property type="entry name" value="RNGMNOXGNASE"/>
</dbReference>
<evidence type="ECO:0000313" key="3">
    <source>
        <dbReference type="EMBL" id="MBB2151227.1"/>
    </source>
</evidence>
<dbReference type="EMBL" id="WNXC01000009">
    <property type="protein sequence ID" value="MBB2151227.1"/>
    <property type="molecule type" value="Genomic_DNA"/>
</dbReference>